<protein>
    <submittedName>
        <fullName evidence="2">Uncharacterized protein</fullName>
    </submittedName>
</protein>
<sequence>MATSTTQRPFIGYQTKPTQHSSSVCDCVCVAKAVVVCVPDPGENMSWVGRTEGSPDASHVMQLTCDGPPLPSPHPPILTTPTPLHHPSRGESLLGGVVRGGGRWGAS</sequence>
<feature type="region of interest" description="Disordered" evidence="1">
    <location>
        <begin position="66"/>
        <end position="107"/>
    </location>
</feature>
<organism evidence="2 3">
    <name type="scientific">Portunus trituberculatus</name>
    <name type="common">Swimming crab</name>
    <name type="synonym">Neptunus trituberculatus</name>
    <dbReference type="NCBI Taxonomy" id="210409"/>
    <lineage>
        <taxon>Eukaryota</taxon>
        <taxon>Metazoa</taxon>
        <taxon>Ecdysozoa</taxon>
        <taxon>Arthropoda</taxon>
        <taxon>Crustacea</taxon>
        <taxon>Multicrustacea</taxon>
        <taxon>Malacostraca</taxon>
        <taxon>Eumalacostraca</taxon>
        <taxon>Eucarida</taxon>
        <taxon>Decapoda</taxon>
        <taxon>Pleocyemata</taxon>
        <taxon>Brachyura</taxon>
        <taxon>Eubrachyura</taxon>
        <taxon>Portunoidea</taxon>
        <taxon>Portunidae</taxon>
        <taxon>Portuninae</taxon>
        <taxon>Portunus</taxon>
    </lineage>
</organism>
<evidence type="ECO:0000313" key="3">
    <source>
        <dbReference type="Proteomes" id="UP000324222"/>
    </source>
</evidence>
<dbReference type="Proteomes" id="UP000324222">
    <property type="component" value="Unassembled WGS sequence"/>
</dbReference>
<feature type="compositionally biased region" description="Gly residues" evidence="1">
    <location>
        <begin position="97"/>
        <end position="107"/>
    </location>
</feature>
<name>A0A5B7ETJ7_PORTR</name>
<dbReference type="AlphaFoldDB" id="A0A5B7ETJ7"/>
<accession>A0A5B7ETJ7</accession>
<comment type="caution">
    <text evidence="2">The sequence shown here is derived from an EMBL/GenBank/DDBJ whole genome shotgun (WGS) entry which is preliminary data.</text>
</comment>
<dbReference type="EMBL" id="VSRR010004020">
    <property type="protein sequence ID" value="MPC38240.1"/>
    <property type="molecule type" value="Genomic_DNA"/>
</dbReference>
<evidence type="ECO:0000313" key="2">
    <source>
        <dbReference type="EMBL" id="MPC38240.1"/>
    </source>
</evidence>
<evidence type="ECO:0000256" key="1">
    <source>
        <dbReference type="SAM" id="MobiDB-lite"/>
    </source>
</evidence>
<gene>
    <name evidence="2" type="ORF">E2C01_031746</name>
</gene>
<reference evidence="2 3" key="1">
    <citation type="submission" date="2019-05" db="EMBL/GenBank/DDBJ databases">
        <title>Another draft genome of Portunus trituberculatus and its Hox gene families provides insights of decapod evolution.</title>
        <authorList>
            <person name="Jeong J.-H."/>
            <person name="Song I."/>
            <person name="Kim S."/>
            <person name="Choi T."/>
            <person name="Kim D."/>
            <person name="Ryu S."/>
            <person name="Kim W."/>
        </authorList>
    </citation>
    <scope>NUCLEOTIDE SEQUENCE [LARGE SCALE GENOMIC DNA]</scope>
    <source>
        <tissue evidence="2">Muscle</tissue>
    </source>
</reference>
<feature type="region of interest" description="Disordered" evidence="1">
    <location>
        <begin position="1"/>
        <end position="20"/>
    </location>
</feature>
<proteinExistence type="predicted"/>
<keyword evidence="3" id="KW-1185">Reference proteome</keyword>
<feature type="compositionally biased region" description="Pro residues" evidence="1">
    <location>
        <begin position="68"/>
        <end position="78"/>
    </location>
</feature>